<dbReference type="OrthoDB" id="41323at2759"/>
<dbReference type="PANTHER" id="PTHR37984:SF5">
    <property type="entry name" value="PROTEIN NYNRIN-LIKE"/>
    <property type="match status" value="1"/>
</dbReference>
<name>A0A388LAK5_CHABU</name>
<feature type="domain" description="Reverse transcriptase/retrotransposon-derived protein RNase H-like" evidence="2">
    <location>
        <begin position="166"/>
        <end position="262"/>
    </location>
</feature>
<dbReference type="Gene3D" id="3.30.70.270">
    <property type="match status" value="2"/>
</dbReference>
<dbReference type="InterPro" id="IPR050951">
    <property type="entry name" value="Retrovirus_Pol_polyprotein"/>
</dbReference>
<dbReference type="Pfam" id="PF17919">
    <property type="entry name" value="RT_RNaseH_2"/>
    <property type="match status" value="1"/>
</dbReference>
<dbReference type="Gramene" id="GBG79304">
    <property type="protein sequence ID" value="GBG79304"/>
    <property type="gene ID" value="CBR_g29453"/>
</dbReference>
<keyword evidence="1" id="KW-0511">Multifunctional enzyme</keyword>
<reference evidence="3 4" key="1">
    <citation type="journal article" date="2018" name="Cell">
        <title>The Chara Genome: Secondary Complexity and Implications for Plant Terrestrialization.</title>
        <authorList>
            <person name="Nishiyama T."/>
            <person name="Sakayama H."/>
            <person name="Vries J.D."/>
            <person name="Buschmann H."/>
            <person name="Saint-Marcoux D."/>
            <person name="Ullrich K.K."/>
            <person name="Haas F.B."/>
            <person name="Vanderstraeten L."/>
            <person name="Becker D."/>
            <person name="Lang D."/>
            <person name="Vosolsobe S."/>
            <person name="Rombauts S."/>
            <person name="Wilhelmsson P.K.I."/>
            <person name="Janitza P."/>
            <person name="Kern R."/>
            <person name="Heyl A."/>
            <person name="Rumpler F."/>
            <person name="Villalobos L.I.A.C."/>
            <person name="Clay J.M."/>
            <person name="Skokan R."/>
            <person name="Toyoda A."/>
            <person name="Suzuki Y."/>
            <person name="Kagoshima H."/>
            <person name="Schijlen E."/>
            <person name="Tajeshwar N."/>
            <person name="Catarino B."/>
            <person name="Hetherington A.J."/>
            <person name="Saltykova A."/>
            <person name="Bonnot C."/>
            <person name="Breuninger H."/>
            <person name="Symeonidi A."/>
            <person name="Radhakrishnan G.V."/>
            <person name="Van Nieuwerburgh F."/>
            <person name="Deforce D."/>
            <person name="Chang C."/>
            <person name="Karol K.G."/>
            <person name="Hedrich R."/>
            <person name="Ulvskov P."/>
            <person name="Glockner G."/>
            <person name="Delwiche C.F."/>
            <person name="Petrasek J."/>
            <person name="Van de Peer Y."/>
            <person name="Friml J."/>
            <person name="Beilby M."/>
            <person name="Dolan L."/>
            <person name="Kohara Y."/>
            <person name="Sugano S."/>
            <person name="Fujiyama A."/>
            <person name="Delaux P.-M."/>
            <person name="Quint M."/>
            <person name="TheiBen G."/>
            <person name="Hagemann M."/>
            <person name="Harholt J."/>
            <person name="Dunand C."/>
            <person name="Zachgo S."/>
            <person name="Langdale J."/>
            <person name="Maumus F."/>
            <person name="Straeten D.V.D."/>
            <person name="Gould S.B."/>
            <person name="Rensing S.A."/>
        </authorList>
    </citation>
    <scope>NUCLEOTIDE SEQUENCE [LARGE SCALE GENOMIC DNA]</scope>
    <source>
        <strain evidence="3 4">S276</strain>
    </source>
</reference>
<gene>
    <name evidence="3" type="ORF">CBR_g29453</name>
</gene>
<protein>
    <recommendedName>
        <fullName evidence="2">Reverse transcriptase/retrotransposon-derived protein RNase H-like domain-containing protein</fullName>
    </recommendedName>
</protein>
<comment type="caution">
    <text evidence="3">The sequence shown here is derived from an EMBL/GenBank/DDBJ whole genome shotgun (WGS) entry which is preliminary data.</text>
</comment>
<dbReference type="GO" id="GO:0003824">
    <property type="term" value="F:catalytic activity"/>
    <property type="evidence" value="ECO:0007669"/>
    <property type="project" value="UniProtKB-KW"/>
</dbReference>
<evidence type="ECO:0000259" key="2">
    <source>
        <dbReference type="Pfam" id="PF17919"/>
    </source>
</evidence>
<dbReference type="InterPro" id="IPR043128">
    <property type="entry name" value="Rev_trsase/Diguanyl_cyclase"/>
</dbReference>
<evidence type="ECO:0000313" key="4">
    <source>
        <dbReference type="Proteomes" id="UP000265515"/>
    </source>
</evidence>
<dbReference type="SUPFAM" id="SSF56672">
    <property type="entry name" value="DNA/RNA polymerases"/>
    <property type="match status" value="1"/>
</dbReference>
<dbReference type="InterPro" id="IPR041577">
    <property type="entry name" value="RT_RNaseH_2"/>
</dbReference>
<keyword evidence="4" id="KW-1185">Reference proteome</keyword>
<dbReference type="FunFam" id="3.30.70.270:FF:000020">
    <property type="entry name" value="Transposon Tf2-6 polyprotein-like Protein"/>
    <property type="match status" value="1"/>
</dbReference>
<proteinExistence type="predicted"/>
<evidence type="ECO:0000313" key="3">
    <source>
        <dbReference type="EMBL" id="GBG79304.1"/>
    </source>
</evidence>
<evidence type="ECO:0000256" key="1">
    <source>
        <dbReference type="ARBA" id="ARBA00023268"/>
    </source>
</evidence>
<accession>A0A388LAK5</accession>
<dbReference type="InterPro" id="IPR043502">
    <property type="entry name" value="DNA/RNA_pol_sf"/>
</dbReference>
<sequence>MDARSPNRSIAEPYCNVLKAQLRDYLHTAIPTPLMDVGVEVVDLHDYVAKIDREFKTQRPSLDDHVEHVRTILERLQQAKYKANHDKCEFARQELEYLGHYVTPQRIRPLADKIEAIRVWPEPTNTTNVRSFMGLAGYYQRFITGYSRIAASMTRLQSPKVPFVFDDDARRSFQALKTTMLMASVLSIYDPTPPTSVTTDASGYGIGAVLEHHDDDEWHPVEYFSHKVPPINSLDDARKKELLTFVVAPKRWWYFLLRRRRFTWVTDNNPSTYYKT</sequence>
<dbReference type="EMBL" id="BFEA01000315">
    <property type="protein sequence ID" value="GBG79304.1"/>
    <property type="molecule type" value="Genomic_DNA"/>
</dbReference>
<dbReference type="Proteomes" id="UP000265515">
    <property type="component" value="Unassembled WGS sequence"/>
</dbReference>
<organism evidence="3 4">
    <name type="scientific">Chara braunii</name>
    <name type="common">Braun's stonewort</name>
    <dbReference type="NCBI Taxonomy" id="69332"/>
    <lineage>
        <taxon>Eukaryota</taxon>
        <taxon>Viridiplantae</taxon>
        <taxon>Streptophyta</taxon>
        <taxon>Charophyceae</taxon>
        <taxon>Charales</taxon>
        <taxon>Characeae</taxon>
        <taxon>Chara</taxon>
    </lineage>
</organism>
<dbReference type="AlphaFoldDB" id="A0A388LAK5"/>
<dbReference type="PANTHER" id="PTHR37984">
    <property type="entry name" value="PROTEIN CBG26694"/>
    <property type="match status" value="1"/>
</dbReference>